<name>A0A8H5EVX9_9AGAR</name>
<keyword evidence="2" id="KW-0472">Membrane</keyword>
<evidence type="ECO:0000256" key="1">
    <source>
        <dbReference type="SAM" id="MobiDB-lite"/>
    </source>
</evidence>
<protein>
    <submittedName>
        <fullName evidence="3">Uncharacterized protein</fullName>
    </submittedName>
</protein>
<feature type="transmembrane region" description="Helical" evidence="2">
    <location>
        <begin position="563"/>
        <end position="587"/>
    </location>
</feature>
<feature type="compositionally biased region" description="Low complexity" evidence="1">
    <location>
        <begin position="771"/>
        <end position="785"/>
    </location>
</feature>
<evidence type="ECO:0000313" key="3">
    <source>
        <dbReference type="EMBL" id="KAF5314339.1"/>
    </source>
</evidence>
<keyword evidence="2" id="KW-1133">Transmembrane helix</keyword>
<feature type="compositionally biased region" description="Low complexity" evidence="1">
    <location>
        <begin position="269"/>
        <end position="278"/>
    </location>
</feature>
<feature type="region of interest" description="Disordered" evidence="1">
    <location>
        <begin position="803"/>
        <end position="827"/>
    </location>
</feature>
<dbReference type="PANTHER" id="PTHR34391">
    <property type="entry name" value="UPF0658 GOLGI APPARATUS MEMBRANE PROTEIN C1952.10C-RELATED"/>
    <property type="match status" value="1"/>
</dbReference>
<feature type="transmembrane region" description="Helical" evidence="2">
    <location>
        <begin position="593"/>
        <end position="615"/>
    </location>
</feature>
<feature type="transmembrane region" description="Helical" evidence="2">
    <location>
        <begin position="75"/>
        <end position="95"/>
    </location>
</feature>
<dbReference type="GO" id="GO:0005794">
    <property type="term" value="C:Golgi apparatus"/>
    <property type="evidence" value="ECO:0007669"/>
    <property type="project" value="TreeGrafter"/>
</dbReference>
<dbReference type="SUPFAM" id="SSF48371">
    <property type="entry name" value="ARM repeat"/>
    <property type="match status" value="1"/>
</dbReference>
<feature type="region of interest" description="Disordered" evidence="1">
    <location>
        <begin position="748"/>
        <end position="785"/>
    </location>
</feature>
<dbReference type="InterPro" id="IPR040410">
    <property type="entry name" value="UPF0658_Golgi"/>
</dbReference>
<feature type="transmembrane region" description="Helical" evidence="2">
    <location>
        <begin position="445"/>
        <end position="467"/>
    </location>
</feature>
<feature type="region of interest" description="Disordered" evidence="1">
    <location>
        <begin position="183"/>
        <end position="215"/>
    </location>
</feature>
<feature type="compositionally biased region" description="Polar residues" evidence="1">
    <location>
        <begin position="684"/>
        <end position="714"/>
    </location>
</feature>
<sequence length="827" mass="90771">MIDWPPSPQPAHTNSLSKFIPWKSQSKATNTTGISYTVPEGAKRHPVRQFFKQTLSWSRVRLLYARVTLTRFTTAYFFLASCALFTLAALHALTFSDNVTAIRVLEEAITSQSRNFIYTPSQFLNGSTTTAAQPLIVDATHKRLVIIRNNVLSVCDSLPGQPGTICAGILVFSGGKAKKPSTGIYKYRRDDDDDEDEDSDNDEDAEDEDEDDDDDKVASILATASSSPPSTFSITTASATRSSAIFTSSTTSFTGFSSTRVVVITTTLSTNSPSPTASRLPQQDDDSDDEDDDDSIYKSSFAPTKLSTTTETATVISVVTSKPTPTAVRETVSLAAAASPLVLEETCVLSLEWLNETLHDGQREDVVTFLFEVWLFALALVTILTESIPHLVTALLGHALGAGWAAYRLSSTRSLERFYRNHIMPEACANQDLMGEWWTVRIHHAIPLVVVNGIVLLGIVYLSFTLFKVYARQTFSRVGASPVIHRVYKIVLIFSVFLQLSGFFSLASSAMWIDKMCHGTLMLVARHSKLYMALFVIGFLLEIPWMILGWVCVRKECRIRFGVFCVISFILWFIPTLMFTRSLYVYIISTWPFFTAVTVTAYVVLVVTAILGVLCRLNYGKGLKHYLEVADALEGVDFTPVVFPKYGDEKDPEKFACDDPGARRSNSISALKSLYLQVPERSGTGLTLNGNGQDANKSTRRGQSVYSDNDSSPIMLSASPPLVSELSPAPRRKSFFAKVRNVRRSIIPPYPPVSTAGAATSGTPEPRLSEDSISSHSSSKESLSVSITRPVNAAVVLGRARQSILTGKSASGRPSLPANPRMGPKRF</sequence>
<dbReference type="Proteomes" id="UP000567179">
    <property type="component" value="Unassembled WGS sequence"/>
</dbReference>
<proteinExistence type="predicted"/>
<dbReference type="EMBL" id="JAACJJ010000044">
    <property type="protein sequence ID" value="KAF5314339.1"/>
    <property type="molecule type" value="Genomic_DNA"/>
</dbReference>
<feature type="region of interest" description="Disordered" evidence="1">
    <location>
        <begin position="683"/>
        <end position="722"/>
    </location>
</feature>
<evidence type="ECO:0000313" key="4">
    <source>
        <dbReference type="Proteomes" id="UP000567179"/>
    </source>
</evidence>
<feature type="transmembrane region" description="Helical" evidence="2">
    <location>
        <begin position="366"/>
        <end position="384"/>
    </location>
</feature>
<comment type="caution">
    <text evidence="3">The sequence shown here is derived from an EMBL/GenBank/DDBJ whole genome shotgun (WGS) entry which is preliminary data.</text>
</comment>
<dbReference type="AlphaFoldDB" id="A0A8H5EVX9"/>
<dbReference type="PANTHER" id="PTHR34391:SF2">
    <property type="entry name" value="TRP C-TERMINAL DOMAIN-CONTAINING PROTEIN"/>
    <property type="match status" value="1"/>
</dbReference>
<feature type="transmembrane region" description="Helical" evidence="2">
    <location>
        <begin position="530"/>
        <end position="551"/>
    </location>
</feature>
<dbReference type="OrthoDB" id="2684482at2759"/>
<evidence type="ECO:0000256" key="2">
    <source>
        <dbReference type="SAM" id="Phobius"/>
    </source>
</evidence>
<keyword evidence="2" id="KW-0812">Transmembrane</keyword>
<feature type="compositionally biased region" description="Acidic residues" evidence="1">
    <location>
        <begin position="283"/>
        <end position="294"/>
    </location>
</feature>
<gene>
    <name evidence="3" type="ORF">D9619_011904</name>
</gene>
<organism evidence="3 4">
    <name type="scientific">Psilocybe cf. subviscida</name>
    <dbReference type="NCBI Taxonomy" id="2480587"/>
    <lineage>
        <taxon>Eukaryota</taxon>
        <taxon>Fungi</taxon>
        <taxon>Dikarya</taxon>
        <taxon>Basidiomycota</taxon>
        <taxon>Agaricomycotina</taxon>
        <taxon>Agaricomycetes</taxon>
        <taxon>Agaricomycetidae</taxon>
        <taxon>Agaricales</taxon>
        <taxon>Agaricineae</taxon>
        <taxon>Strophariaceae</taxon>
        <taxon>Psilocybe</taxon>
    </lineage>
</organism>
<feature type="transmembrane region" description="Helical" evidence="2">
    <location>
        <begin position="487"/>
        <end position="510"/>
    </location>
</feature>
<accession>A0A8H5EVX9</accession>
<feature type="compositionally biased region" description="Acidic residues" evidence="1">
    <location>
        <begin position="191"/>
        <end position="215"/>
    </location>
</feature>
<reference evidence="3 4" key="1">
    <citation type="journal article" date="2020" name="ISME J.">
        <title>Uncovering the hidden diversity of litter-decomposition mechanisms in mushroom-forming fungi.</title>
        <authorList>
            <person name="Floudas D."/>
            <person name="Bentzer J."/>
            <person name="Ahren D."/>
            <person name="Johansson T."/>
            <person name="Persson P."/>
            <person name="Tunlid A."/>
        </authorList>
    </citation>
    <scope>NUCLEOTIDE SEQUENCE [LARGE SCALE GENOMIC DNA]</scope>
    <source>
        <strain evidence="3 4">CBS 101986</strain>
    </source>
</reference>
<feature type="region of interest" description="Disordered" evidence="1">
    <location>
        <begin position="269"/>
        <end position="301"/>
    </location>
</feature>
<dbReference type="InterPro" id="IPR016024">
    <property type="entry name" value="ARM-type_fold"/>
</dbReference>
<keyword evidence="4" id="KW-1185">Reference proteome</keyword>